<gene>
    <name evidence="1" type="ORF">H9797_02515</name>
</gene>
<proteinExistence type="predicted"/>
<dbReference type="EMBL" id="DXAJ01000036">
    <property type="protein sequence ID" value="HJA02238.1"/>
    <property type="molecule type" value="Genomic_DNA"/>
</dbReference>
<reference evidence="1" key="2">
    <citation type="submission" date="2021-04" db="EMBL/GenBank/DDBJ databases">
        <authorList>
            <person name="Gilroy R."/>
        </authorList>
    </citation>
    <scope>NUCLEOTIDE SEQUENCE</scope>
    <source>
        <strain evidence="1">CHK156-179</strain>
    </source>
</reference>
<dbReference type="InterPro" id="IPR003772">
    <property type="entry name" value="YceD"/>
</dbReference>
<reference evidence="1" key="1">
    <citation type="journal article" date="2021" name="PeerJ">
        <title>Extensive microbial diversity within the chicken gut microbiome revealed by metagenomics and culture.</title>
        <authorList>
            <person name="Gilroy R."/>
            <person name="Ravi A."/>
            <person name="Getino M."/>
            <person name="Pursley I."/>
            <person name="Horton D.L."/>
            <person name="Alikhan N.F."/>
            <person name="Baker D."/>
            <person name="Gharbi K."/>
            <person name="Hall N."/>
            <person name="Watson M."/>
            <person name="Adriaenssens E.M."/>
            <person name="Foster-Nyarko E."/>
            <person name="Jarju S."/>
            <person name="Secka A."/>
            <person name="Antonio M."/>
            <person name="Oren A."/>
            <person name="Chaudhuri R.R."/>
            <person name="La Ragione R."/>
            <person name="Hildebrand F."/>
            <person name="Pallen M.J."/>
        </authorList>
    </citation>
    <scope>NUCLEOTIDE SEQUENCE</scope>
    <source>
        <strain evidence="1">CHK156-179</strain>
    </source>
</reference>
<organism evidence="1 2">
    <name type="scientific">Candidatus Gallimonas gallistercoris</name>
    <dbReference type="NCBI Taxonomy" id="2838602"/>
    <lineage>
        <taxon>Bacteria</taxon>
        <taxon>Bacillati</taxon>
        <taxon>Bacillota</taxon>
        <taxon>Clostridia</taxon>
        <taxon>Candidatus Gallimonas</taxon>
    </lineage>
</organism>
<sequence length="138" mass="15369">MMIDVRKCNAEGKYTGTLDFEFEGDASLIDIPFVSFSTPVHAVLDYEIFEDNSVEVRGELSFTLEGACSRCLKQTKEHIVSEAEALFVPKGGKTEEEDYTYRNGIVDLGEFLRDTVLFALPSALFCAEGCSAPEYNEE</sequence>
<evidence type="ECO:0000313" key="2">
    <source>
        <dbReference type="Proteomes" id="UP000824221"/>
    </source>
</evidence>
<dbReference type="Pfam" id="PF02620">
    <property type="entry name" value="YceD"/>
    <property type="match status" value="1"/>
</dbReference>
<comment type="caution">
    <text evidence="1">The sequence shown here is derived from an EMBL/GenBank/DDBJ whole genome shotgun (WGS) entry which is preliminary data.</text>
</comment>
<dbReference type="Proteomes" id="UP000824221">
    <property type="component" value="Unassembled WGS sequence"/>
</dbReference>
<accession>A0A9D2KGJ6</accession>
<protein>
    <submittedName>
        <fullName evidence="1">DUF177 domain-containing protein</fullName>
    </submittedName>
</protein>
<evidence type="ECO:0000313" key="1">
    <source>
        <dbReference type="EMBL" id="HJA02238.1"/>
    </source>
</evidence>
<name>A0A9D2KGJ6_9FIRM</name>
<dbReference type="AlphaFoldDB" id="A0A9D2KGJ6"/>